<keyword evidence="2 4" id="KW-0378">Hydrolase</keyword>
<dbReference type="InterPro" id="IPR000868">
    <property type="entry name" value="Isochorismatase-like_dom"/>
</dbReference>
<reference evidence="4" key="2">
    <citation type="submission" date="2021-04" db="EMBL/GenBank/DDBJ databases">
        <authorList>
            <person name="Gilroy R."/>
        </authorList>
    </citation>
    <scope>NUCLEOTIDE SEQUENCE</scope>
    <source>
        <strain evidence="4">CHK178-16964</strain>
    </source>
</reference>
<dbReference type="InterPro" id="IPR050272">
    <property type="entry name" value="Isochorismatase-like_hydrls"/>
</dbReference>
<dbReference type="Proteomes" id="UP000823900">
    <property type="component" value="Unassembled WGS sequence"/>
</dbReference>
<feature type="domain" description="Isochorismatase-like" evidence="3">
    <location>
        <begin position="5"/>
        <end position="168"/>
    </location>
</feature>
<dbReference type="SUPFAM" id="SSF52499">
    <property type="entry name" value="Isochorismatase-like hydrolases"/>
    <property type="match status" value="1"/>
</dbReference>
<accession>A0A9D2KQH4</accession>
<dbReference type="EMBL" id="DWZA01000096">
    <property type="protein sequence ID" value="HJA72056.1"/>
    <property type="molecule type" value="Genomic_DNA"/>
</dbReference>
<dbReference type="AlphaFoldDB" id="A0A9D2KQH4"/>
<protein>
    <submittedName>
        <fullName evidence="4">Cysteine hydrolase</fullName>
    </submittedName>
</protein>
<dbReference type="Pfam" id="PF00857">
    <property type="entry name" value="Isochorismatase"/>
    <property type="match status" value="1"/>
</dbReference>
<dbReference type="CDD" id="cd00431">
    <property type="entry name" value="cysteine_hydrolases"/>
    <property type="match status" value="1"/>
</dbReference>
<evidence type="ECO:0000313" key="5">
    <source>
        <dbReference type="Proteomes" id="UP000823900"/>
    </source>
</evidence>
<evidence type="ECO:0000256" key="1">
    <source>
        <dbReference type="ARBA" id="ARBA00006336"/>
    </source>
</evidence>
<evidence type="ECO:0000313" key="4">
    <source>
        <dbReference type="EMBL" id="HJA72056.1"/>
    </source>
</evidence>
<evidence type="ECO:0000259" key="3">
    <source>
        <dbReference type="Pfam" id="PF00857"/>
    </source>
</evidence>
<proteinExistence type="inferred from homology"/>
<comment type="similarity">
    <text evidence="1">Belongs to the isochorismatase family.</text>
</comment>
<gene>
    <name evidence="4" type="ORF">IAA07_10875</name>
</gene>
<comment type="caution">
    <text evidence="4">The sequence shown here is derived from an EMBL/GenBank/DDBJ whole genome shotgun (WGS) entry which is preliminary data.</text>
</comment>
<evidence type="ECO:0000256" key="2">
    <source>
        <dbReference type="ARBA" id="ARBA00022801"/>
    </source>
</evidence>
<name>A0A9D2KQH4_9FIRM</name>
<sequence length="175" mass="19378">MNRYLIVVDMQNDFIDGSLGTKEAQEIVENVVKEAKEFQGTVIFTQDTHEKDYLNTQEGQRLPVSHCIKGTAGWELCPALEEVRDSLNSLVIEKPTFGSVHLAEYLSGIHMTRPIDEIRLVGLCTDICVISNALLLKAFLPEVKISVRKDCCAGVSPESHEAALVSMACCQIEIL</sequence>
<dbReference type="GO" id="GO:0016787">
    <property type="term" value="F:hydrolase activity"/>
    <property type="evidence" value="ECO:0007669"/>
    <property type="project" value="UniProtKB-KW"/>
</dbReference>
<dbReference type="PANTHER" id="PTHR43540">
    <property type="entry name" value="PEROXYUREIDOACRYLATE/UREIDOACRYLATE AMIDOHYDROLASE-RELATED"/>
    <property type="match status" value="1"/>
</dbReference>
<reference evidence="4" key="1">
    <citation type="journal article" date="2021" name="PeerJ">
        <title>Extensive microbial diversity within the chicken gut microbiome revealed by metagenomics and culture.</title>
        <authorList>
            <person name="Gilroy R."/>
            <person name="Ravi A."/>
            <person name="Getino M."/>
            <person name="Pursley I."/>
            <person name="Horton D.L."/>
            <person name="Alikhan N.F."/>
            <person name="Baker D."/>
            <person name="Gharbi K."/>
            <person name="Hall N."/>
            <person name="Watson M."/>
            <person name="Adriaenssens E.M."/>
            <person name="Foster-Nyarko E."/>
            <person name="Jarju S."/>
            <person name="Secka A."/>
            <person name="Antonio M."/>
            <person name="Oren A."/>
            <person name="Chaudhuri R.R."/>
            <person name="La Ragione R."/>
            <person name="Hildebrand F."/>
            <person name="Pallen M.J."/>
        </authorList>
    </citation>
    <scope>NUCLEOTIDE SEQUENCE</scope>
    <source>
        <strain evidence="4">CHK178-16964</strain>
    </source>
</reference>
<dbReference type="PANTHER" id="PTHR43540:SF6">
    <property type="entry name" value="ISOCHORISMATASE-LIKE DOMAIN-CONTAINING PROTEIN"/>
    <property type="match status" value="1"/>
</dbReference>
<dbReference type="InterPro" id="IPR036380">
    <property type="entry name" value="Isochorismatase-like_sf"/>
</dbReference>
<dbReference type="Gene3D" id="3.40.50.850">
    <property type="entry name" value="Isochorismatase-like"/>
    <property type="match status" value="1"/>
</dbReference>
<organism evidence="4 5">
    <name type="scientific">Candidatus Lachnoclostridium stercoravium</name>
    <dbReference type="NCBI Taxonomy" id="2838633"/>
    <lineage>
        <taxon>Bacteria</taxon>
        <taxon>Bacillati</taxon>
        <taxon>Bacillota</taxon>
        <taxon>Clostridia</taxon>
        <taxon>Lachnospirales</taxon>
        <taxon>Lachnospiraceae</taxon>
    </lineage>
</organism>